<name>A0A917PBZ3_9ACTN</name>
<reference evidence="1" key="1">
    <citation type="journal article" date="2014" name="Int. J. Syst. Evol. Microbiol.">
        <title>Complete genome sequence of Corynebacterium casei LMG S-19264T (=DSM 44701T), isolated from a smear-ripened cheese.</title>
        <authorList>
            <consortium name="US DOE Joint Genome Institute (JGI-PGF)"/>
            <person name="Walter F."/>
            <person name="Albersmeier A."/>
            <person name="Kalinowski J."/>
            <person name="Ruckert C."/>
        </authorList>
    </citation>
    <scope>NUCLEOTIDE SEQUENCE</scope>
    <source>
        <strain evidence="1">JCM 3086</strain>
    </source>
</reference>
<evidence type="ECO:0000313" key="1">
    <source>
        <dbReference type="EMBL" id="GGJ69993.1"/>
    </source>
</evidence>
<organism evidence="1 2">
    <name type="scientific">Streptomyces brasiliensis</name>
    <dbReference type="NCBI Taxonomy" id="1954"/>
    <lineage>
        <taxon>Bacteria</taxon>
        <taxon>Bacillati</taxon>
        <taxon>Actinomycetota</taxon>
        <taxon>Actinomycetes</taxon>
        <taxon>Kitasatosporales</taxon>
        <taxon>Streptomycetaceae</taxon>
        <taxon>Streptomyces</taxon>
    </lineage>
</organism>
<dbReference type="RefSeq" id="WP_189317558.1">
    <property type="nucleotide sequence ID" value="NZ_BMQA01000116.1"/>
</dbReference>
<keyword evidence="2" id="KW-1185">Reference proteome</keyword>
<protein>
    <submittedName>
        <fullName evidence="1">Uncharacterized protein</fullName>
    </submittedName>
</protein>
<proteinExistence type="predicted"/>
<reference evidence="1" key="2">
    <citation type="submission" date="2020-09" db="EMBL/GenBank/DDBJ databases">
        <authorList>
            <person name="Sun Q."/>
            <person name="Ohkuma M."/>
        </authorList>
    </citation>
    <scope>NUCLEOTIDE SEQUENCE</scope>
    <source>
        <strain evidence="1">JCM 3086</strain>
    </source>
</reference>
<evidence type="ECO:0000313" key="2">
    <source>
        <dbReference type="Proteomes" id="UP000657574"/>
    </source>
</evidence>
<dbReference type="Proteomes" id="UP000657574">
    <property type="component" value="Unassembled WGS sequence"/>
</dbReference>
<accession>A0A917PBZ3</accession>
<sequence length="138" mass="14658">MLSAAVAIGIAVTGWKLARRWRRIDNHRADLTELAQLLRSIQVQIQLLADADTVATIADCQALRILKYELTGADVSFAPAAAGAVTDVIRRLDDLLGEASTTTGAATLTRARAQGRAVQAALAAITAAQAVISRLRRQ</sequence>
<dbReference type="EMBL" id="BMQA01000116">
    <property type="protein sequence ID" value="GGJ69993.1"/>
    <property type="molecule type" value="Genomic_DNA"/>
</dbReference>
<gene>
    <name evidence="1" type="ORF">GCM10010121_095790</name>
</gene>
<dbReference type="AlphaFoldDB" id="A0A917PBZ3"/>
<comment type="caution">
    <text evidence="1">The sequence shown here is derived from an EMBL/GenBank/DDBJ whole genome shotgun (WGS) entry which is preliminary data.</text>
</comment>